<evidence type="ECO:0000256" key="7">
    <source>
        <dbReference type="ARBA" id="ARBA00022989"/>
    </source>
</evidence>
<feature type="region of interest" description="Disordered" evidence="11">
    <location>
        <begin position="1"/>
        <end position="38"/>
    </location>
</feature>
<reference evidence="14 15" key="1">
    <citation type="submission" date="2019-03" db="EMBL/GenBank/DDBJ databases">
        <title>Genomics of glacier-inhabiting Cryobacterium strains.</title>
        <authorList>
            <person name="Liu Q."/>
            <person name="Xin Y.-H."/>
        </authorList>
    </citation>
    <scope>NUCLEOTIDE SEQUENCE [LARGE SCALE GENOMIC DNA]</scope>
    <source>
        <strain evidence="14 15">RHLT2-21</strain>
    </source>
</reference>
<dbReference type="InterPro" id="IPR027005">
    <property type="entry name" value="PMT-like"/>
</dbReference>
<proteinExistence type="inferred from homology"/>
<evidence type="ECO:0000256" key="5">
    <source>
        <dbReference type="ARBA" id="ARBA00022679"/>
    </source>
</evidence>
<evidence type="ECO:0000313" key="14">
    <source>
        <dbReference type="EMBL" id="TFB99942.1"/>
    </source>
</evidence>
<keyword evidence="7 10" id="KW-1133">Transmembrane helix</keyword>
<feature type="transmembrane region" description="Helical" evidence="10">
    <location>
        <begin position="183"/>
        <end position="206"/>
    </location>
</feature>
<feature type="transmembrane region" description="Helical" evidence="10">
    <location>
        <begin position="456"/>
        <end position="474"/>
    </location>
</feature>
<evidence type="ECO:0000259" key="13">
    <source>
        <dbReference type="Pfam" id="PF16192"/>
    </source>
</evidence>
<keyword evidence="15" id="KW-1185">Reference proteome</keyword>
<evidence type="ECO:0000256" key="4">
    <source>
        <dbReference type="ARBA" id="ARBA00022676"/>
    </source>
</evidence>
<comment type="subcellular location">
    <subcellularLocation>
        <location evidence="10">Cell membrane</location>
    </subcellularLocation>
    <subcellularLocation>
        <location evidence="1">Endomembrane system</location>
        <topology evidence="1">Multi-pass membrane protein</topology>
    </subcellularLocation>
</comment>
<feature type="domain" description="Protein O-mannosyl-transferase C-terminal four TM" evidence="13">
    <location>
        <begin position="366"/>
        <end position="492"/>
    </location>
</feature>
<dbReference type="Pfam" id="PF16192">
    <property type="entry name" value="PMT_4TMC"/>
    <property type="match status" value="1"/>
</dbReference>
<feature type="transmembrane region" description="Helical" evidence="10">
    <location>
        <begin position="316"/>
        <end position="337"/>
    </location>
</feature>
<dbReference type="GO" id="GO:0005886">
    <property type="term" value="C:plasma membrane"/>
    <property type="evidence" value="ECO:0007669"/>
    <property type="project" value="UniProtKB-SubCell"/>
</dbReference>
<sequence length="560" mass="61705">MHGDAGVFGGDHRRGREGLDEPTGDVAEVSDRGGSEDDHAPSLAVAAHYDGQVLLNSRWFSWAGPLAVTALAAILRLWNLGSPRSLVFDETFYVKDAWTLFTNGYESTWPDKADALFASGHTDIFTMNPAFVVHPPLGKWLISLGMAAFGPDSSWGWRIVTAVIGVLAVVLLMLIAKKLFGSTVLAVLAGFLFAIDGNAIVMSRVALLDNSVMFFALLGFGAVLLDRDWHAGRLDEWMARRREAGREPGWGPTLWWRPWLLAAGLAFGLTCSVKWSGLYFLAAFGVYLVVVDALARRRAGVAFWWSAAVLKQAPATFLLLVPVAVTTFLLSWTGWFVTSAGFYRNWAASPGAAWTGALAWVPDSVQSFWHYQVAAYTYHVGLATPHPYQANPLTWLFMIRPTSMYYRGSSLGENGCDFSTCSEAITGIANPLIWWAATAAILYLVYRLARYREWQVGLILMGMVAGYLPWLMYLGRTVFQFYTIAFEPYLLLGLTCAIGIFLGLVPGLGDGASGRRTGIRVLVGSLVAAALVSAYFYPLWTGTQTSFLFWQLHIWLPSWR</sequence>
<comment type="caution">
    <text evidence="14">The sequence shown here is derived from an EMBL/GenBank/DDBJ whole genome shotgun (WGS) entry which is preliminary data.</text>
</comment>
<dbReference type="Proteomes" id="UP000297643">
    <property type="component" value="Unassembled WGS sequence"/>
</dbReference>
<evidence type="ECO:0000256" key="1">
    <source>
        <dbReference type="ARBA" id="ARBA00004127"/>
    </source>
</evidence>
<feature type="transmembrane region" description="Helical" evidence="10">
    <location>
        <begin position="59"/>
        <end position="78"/>
    </location>
</feature>
<dbReference type="PANTHER" id="PTHR10050">
    <property type="entry name" value="DOLICHYL-PHOSPHATE-MANNOSE--PROTEIN MANNOSYLTRANSFERASE"/>
    <property type="match status" value="1"/>
</dbReference>
<keyword evidence="10" id="KW-1003">Cell membrane</keyword>
<keyword evidence="5 10" id="KW-0808">Transferase</keyword>
<evidence type="ECO:0000256" key="2">
    <source>
        <dbReference type="ARBA" id="ARBA00004922"/>
    </source>
</evidence>
<feature type="transmembrane region" description="Helical" evidence="10">
    <location>
        <begin position="212"/>
        <end position="229"/>
    </location>
</feature>
<evidence type="ECO:0000256" key="6">
    <source>
        <dbReference type="ARBA" id="ARBA00022692"/>
    </source>
</evidence>
<dbReference type="UniPathway" id="UPA00378"/>
<feature type="compositionally biased region" description="Basic and acidic residues" evidence="11">
    <location>
        <begin position="10"/>
        <end position="19"/>
    </location>
</feature>
<feature type="compositionally biased region" description="Basic and acidic residues" evidence="11">
    <location>
        <begin position="29"/>
        <end position="38"/>
    </location>
</feature>
<protein>
    <recommendedName>
        <fullName evidence="9 10">Polyprenol-phosphate-mannose--protein mannosyltransferase</fullName>
        <ecNumber evidence="10">2.4.1.-</ecNumber>
    </recommendedName>
</protein>
<gene>
    <name evidence="14" type="ORF">E3O32_16000</name>
</gene>
<dbReference type="AlphaFoldDB" id="A0A4R8W205"/>
<dbReference type="InterPro" id="IPR003342">
    <property type="entry name" value="ArnT-like_N"/>
</dbReference>
<name>A0A4R8W205_9MICO</name>
<dbReference type="EC" id="2.4.1.-" evidence="10"/>
<evidence type="ECO:0000259" key="12">
    <source>
        <dbReference type="Pfam" id="PF02366"/>
    </source>
</evidence>
<evidence type="ECO:0000256" key="10">
    <source>
        <dbReference type="RuleBase" id="RU367007"/>
    </source>
</evidence>
<evidence type="ECO:0000256" key="8">
    <source>
        <dbReference type="ARBA" id="ARBA00023136"/>
    </source>
</evidence>
<comment type="function">
    <text evidence="10">Protein O-mannosyltransferase that catalyzes the transfer of a single mannose residue from a polyprenol phospho-mannosyl lipidic donor to the hydroxyl group of selected serine and threonine residues in acceptor proteins.</text>
</comment>
<dbReference type="EMBL" id="SOFM01000049">
    <property type="protein sequence ID" value="TFB99942.1"/>
    <property type="molecule type" value="Genomic_DNA"/>
</dbReference>
<dbReference type="GO" id="GO:0004169">
    <property type="term" value="F:dolichyl-phosphate-mannose-protein mannosyltransferase activity"/>
    <property type="evidence" value="ECO:0007669"/>
    <property type="project" value="UniProtKB-UniRule"/>
</dbReference>
<accession>A0A4R8W205</accession>
<comment type="similarity">
    <text evidence="3 10">Belongs to the glycosyltransferase 39 family.</text>
</comment>
<feature type="transmembrane region" description="Helical" evidence="10">
    <location>
        <begin position="432"/>
        <end position="449"/>
    </location>
</feature>
<dbReference type="PANTHER" id="PTHR10050:SF46">
    <property type="entry name" value="PROTEIN O-MANNOSYL-TRANSFERASE 2"/>
    <property type="match status" value="1"/>
</dbReference>
<comment type="pathway">
    <text evidence="2 10">Protein modification; protein glycosylation.</text>
</comment>
<keyword evidence="4 10" id="KW-0328">Glycosyltransferase</keyword>
<feature type="transmembrane region" description="Helical" evidence="10">
    <location>
        <begin position="489"/>
        <end position="509"/>
    </location>
</feature>
<evidence type="ECO:0000256" key="3">
    <source>
        <dbReference type="ARBA" id="ARBA00007222"/>
    </source>
</evidence>
<feature type="domain" description="ArnT-like N-terminal" evidence="12">
    <location>
        <begin position="67"/>
        <end position="325"/>
    </location>
</feature>
<organism evidence="14 15">
    <name type="scientific">Cryobacterium mannosilyticum</name>
    <dbReference type="NCBI Taxonomy" id="1259190"/>
    <lineage>
        <taxon>Bacteria</taxon>
        <taxon>Bacillati</taxon>
        <taxon>Actinomycetota</taxon>
        <taxon>Actinomycetes</taxon>
        <taxon>Micrococcales</taxon>
        <taxon>Microbacteriaceae</taxon>
        <taxon>Cryobacterium</taxon>
    </lineage>
</organism>
<keyword evidence="8 10" id="KW-0472">Membrane</keyword>
<feature type="transmembrane region" description="Helical" evidence="10">
    <location>
        <begin position="521"/>
        <end position="540"/>
    </location>
</feature>
<feature type="transmembrane region" description="Helical" evidence="10">
    <location>
        <begin position="155"/>
        <end position="176"/>
    </location>
</feature>
<evidence type="ECO:0000256" key="11">
    <source>
        <dbReference type="SAM" id="MobiDB-lite"/>
    </source>
</evidence>
<evidence type="ECO:0000313" key="15">
    <source>
        <dbReference type="Proteomes" id="UP000297643"/>
    </source>
</evidence>
<dbReference type="Pfam" id="PF02366">
    <property type="entry name" value="PMT"/>
    <property type="match status" value="1"/>
</dbReference>
<keyword evidence="6 10" id="KW-0812">Transmembrane</keyword>
<evidence type="ECO:0000256" key="9">
    <source>
        <dbReference type="ARBA" id="ARBA00093617"/>
    </source>
</evidence>
<dbReference type="InterPro" id="IPR032421">
    <property type="entry name" value="PMT_4TMC"/>
</dbReference>
<feature type="transmembrane region" description="Helical" evidence="10">
    <location>
        <begin position="275"/>
        <end position="295"/>
    </location>
</feature>
<dbReference type="GO" id="GO:0012505">
    <property type="term" value="C:endomembrane system"/>
    <property type="evidence" value="ECO:0007669"/>
    <property type="project" value="UniProtKB-SubCell"/>
</dbReference>